<dbReference type="AlphaFoldDB" id="A0A0G4E504"/>
<gene>
    <name evidence="2" type="ORF">PQBR57_0130</name>
</gene>
<protein>
    <submittedName>
        <fullName evidence="2">Uncharacterized protein</fullName>
    </submittedName>
</protein>
<dbReference type="EMBL" id="LN713926">
    <property type="protein sequence ID" value="CEK42083.1"/>
    <property type="molecule type" value="Genomic_DNA"/>
</dbReference>
<reference evidence="2" key="2">
    <citation type="submission" date="2015-06" db="EMBL/GenBank/DDBJ databases">
        <title>Environmentally co-occuring mercury resistance plasmids are genetically and phenotypically diverse and confer variable context-dependent fitness effects.</title>
        <authorList>
            <person name="Hall J.P.J."/>
            <person name="Harrison E."/>
            <person name="Lilley A.K."/>
            <person name="Paterson S."/>
            <person name="Spiers A.J."/>
            <person name="Brockhurst M.A."/>
        </authorList>
    </citation>
    <scope>NUCLEOTIDE SEQUENCE [LARGE SCALE GENOMIC DNA]</scope>
    <source>
        <strain evidence="2">SBW25</strain>
        <plasmid evidence="2">pQBR57</plasmid>
    </source>
</reference>
<evidence type="ECO:0000256" key="1">
    <source>
        <dbReference type="SAM" id="MobiDB-lite"/>
    </source>
</evidence>
<sequence>MEWLRGSQGDNDRCENCKYPRLRSPNDRARGEDEQGEAKREGAHGDTKQRCANKDFQGAVHTHAGASVDLDLKGSP</sequence>
<organism evidence="2">
    <name type="scientific">Pseudomonas fluorescens (strain SBW25)</name>
    <dbReference type="NCBI Taxonomy" id="216595"/>
    <lineage>
        <taxon>Bacteria</taxon>
        <taxon>Pseudomonadati</taxon>
        <taxon>Pseudomonadota</taxon>
        <taxon>Gammaproteobacteria</taxon>
        <taxon>Pseudomonadales</taxon>
        <taxon>Pseudomonadaceae</taxon>
        <taxon>Pseudomonas</taxon>
    </lineage>
</organism>
<evidence type="ECO:0000313" key="2">
    <source>
        <dbReference type="EMBL" id="CEK42083.1"/>
    </source>
</evidence>
<keyword evidence="2" id="KW-0614">Plasmid</keyword>
<feature type="region of interest" description="Disordered" evidence="1">
    <location>
        <begin position="1"/>
        <end position="57"/>
    </location>
</feature>
<proteinExistence type="predicted"/>
<name>A0A0G4E504_PSEFS</name>
<feature type="compositionally biased region" description="Basic and acidic residues" evidence="1">
    <location>
        <begin position="10"/>
        <end position="53"/>
    </location>
</feature>
<reference evidence="2" key="1">
    <citation type="submission" date="2014-12" db="EMBL/GenBank/DDBJ databases">
        <authorList>
            <person name="Hall J."/>
        </authorList>
    </citation>
    <scope>NUCLEOTIDE SEQUENCE [LARGE SCALE GENOMIC DNA]</scope>
    <source>
        <strain evidence="2">SBW25</strain>
        <plasmid evidence="2">pQBR57</plasmid>
    </source>
</reference>
<accession>A0A0G4E504</accession>
<geneLocation type="plasmid" evidence="2">
    <name>pQBR57</name>
</geneLocation>